<sequence>MLSEGFVNLDKPAGWTSHDCVAKLRRLLRERRIGHGGTLDPAVTGVLPIAVGRATRLLPYLPSGKTYVGMIRLGLQTSTDDLSGDRLAEADTSHLPLTAIEAVLPQFLGQIQQQPPQVSAVQVQGQRLYQLARQGKAPVDLPWRTVEIQVIRILGWRPGAQAELDLEVQCGAGTYIRSLARDLGAALGVGGTLAELRRTASSGFEISTSTPLTDLLDGAPVPLLALDSPLQHLAVVRLAEEASDRWRQGQAIPITDLPAVEGSPARVYCPQNRFLGIGTITAGLCKPKVVLAAI</sequence>
<comment type="catalytic activity">
    <reaction evidence="1 5">
        <text>uridine(55) in tRNA = pseudouridine(55) in tRNA</text>
        <dbReference type="Rhea" id="RHEA:42532"/>
        <dbReference type="Rhea" id="RHEA-COMP:10101"/>
        <dbReference type="Rhea" id="RHEA-COMP:10102"/>
        <dbReference type="ChEBI" id="CHEBI:65314"/>
        <dbReference type="ChEBI" id="CHEBI:65315"/>
        <dbReference type="EC" id="5.4.99.25"/>
    </reaction>
</comment>
<accession>A0AAN1UUP8</accession>
<protein>
    <recommendedName>
        <fullName evidence="5">tRNA pseudouridine synthase B</fullName>
        <ecNumber evidence="5">5.4.99.25</ecNumber>
    </recommendedName>
    <alternativeName>
        <fullName evidence="5">tRNA pseudouridine(55) synthase</fullName>
        <shortName evidence="5">Psi55 synthase</shortName>
    </alternativeName>
    <alternativeName>
        <fullName evidence="5">tRNA pseudouridylate synthase</fullName>
    </alternativeName>
    <alternativeName>
        <fullName evidence="5">tRNA-uridine isomerase</fullName>
    </alternativeName>
</protein>
<feature type="active site" description="Nucleophile" evidence="5">
    <location>
        <position position="40"/>
    </location>
</feature>
<dbReference type="RefSeq" id="WP_208673142.1">
    <property type="nucleotide sequence ID" value="NZ_CP030139.2"/>
</dbReference>
<dbReference type="Pfam" id="PF01509">
    <property type="entry name" value="TruB_N"/>
    <property type="match status" value="1"/>
</dbReference>
<gene>
    <name evidence="5 9" type="primary">truB</name>
    <name evidence="9" type="ORF">DOP62_09080</name>
</gene>
<dbReference type="Pfam" id="PF16198">
    <property type="entry name" value="TruB_C_2"/>
    <property type="match status" value="1"/>
</dbReference>
<dbReference type="SUPFAM" id="SSF55120">
    <property type="entry name" value="Pseudouridine synthase"/>
    <property type="match status" value="1"/>
</dbReference>
<organism evidence="9 10">
    <name type="scientific">Synechococcus elongatus PCC 11801</name>
    <dbReference type="NCBI Taxonomy" id="2219813"/>
    <lineage>
        <taxon>Bacteria</taxon>
        <taxon>Bacillati</taxon>
        <taxon>Cyanobacteriota</taxon>
        <taxon>Cyanophyceae</taxon>
        <taxon>Synechococcales</taxon>
        <taxon>Synechococcaceae</taxon>
        <taxon>Synechococcus</taxon>
    </lineage>
</organism>
<dbReference type="GO" id="GO:0160148">
    <property type="term" value="F:tRNA pseudouridine(55) synthase activity"/>
    <property type="evidence" value="ECO:0007669"/>
    <property type="project" value="UniProtKB-EC"/>
</dbReference>
<dbReference type="SUPFAM" id="SSF88697">
    <property type="entry name" value="PUA domain-like"/>
    <property type="match status" value="1"/>
</dbReference>
<dbReference type="PANTHER" id="PTHR13767">
    <property type="entry name" value="TRNA-PSEUDOURIDINE SYNTHASE"/>
    <property type="match status" value="1"/>
</dbReference>
<evidence type="ECO:0000259" key="6">
    <source>
        <dbReference type="Pfam" id="PF01509"/>
    </source>
</evidence>
<dbReference type="Gene3D" id="2.30.130.10">
    <property type="entry name" value="PUA domain"/>
    <property type="match status" value="1"/>
</dbReference>
<keyword evidence="4 5" id="KW-0413">Isomerase</keyword>
<dbReference type="Gene3D" id="3.30.2350.10">
    <property type="entry name" value="Pseudouridine synthase"/>
    <property type="match status" value="1"/>
</dbReference>
<feature type="domain" description="tRNA pseudouridine synthase II TruB subfamily 1 C-terminal" evidence="7">
    <location>
        <begin position="235"/>
        <end position="291"/>
    </location>
</feature>
<dbReference type="InterPro" id="IPR015947">
    <property type="entry name" value="PUA-like_sf"/>
</dbReference>
<evidence type="ECO:0000256" key="5">
    <source>
        <dbReference type="HAMAP-Rule" id="MF_01080"/>
    </source>
</evidence>
<evidence type="ECO:0000259" key="8">
    <source>
        <dbReference type="Pfam" id="PF16198"/>
    </source>
</evidence>
<dbReference type="CDD" id="cd21152">
    <property type="entry name" value="PUA_TruB_bacterial"/>
    <property type="match status" value="1"/>
</dbReference>
<evidence type="ECO:0000256" key="4">
    <source>
        <dbReference type="ARBA" id="ARBA00023235"/>
    </source>
</evidence>
<comment type="function">
    <text evidence="5">Responsible for synthesis of pseudouridine from uracil-55 in the psi GC loop of transfer RNAs.</text>
</comment>
<dbReference type="InterPro" id="IPR002501">
    <property type="entry name" value="PsdUridine_synth_N"/>
</dbReference>
<dbReference type="EC" id="5.4.99.25" evidence="5"/>
<evidence type="ECO:0000313" key="9">
    <source>
        <dbReference type="EMBL" id="AZB72851.1"/>
    </source>
</evidence>
<feature type="domain" description="tRNA pseudouridylate synthase B C-terminal" evidence="8">
    <location>
        <begin position="177"/>
        <end position="217"/>
    </location>
</feature>
<dbReference type="InterPro" id="IPR015240">
    <property type="entry name" value="tRNA_sdUridine_synth_fam1_C"/>
</dbReference>
<dbReference type="InterPro" id="IPR014780">
    <property type="entry name" value="tRNA_psdUridine_synth_TruB"/>
</dbReference>
<evidence type="ECO:0000259" key="7">
    <source>
        <dbReference type="Pfam" id="PF09157"/>
    </source>
</evidence>
<dbReference type="GO" id="GO:1990481">
    <property type="term" value="P:mRNA pseudouridine synthesis"/>
    <property type="evidence" value="ECO:0007669"/>
    <property type="project" value="TreeGrafter"/>
</dbReference>
<dbReference type="InterPro" id="IPR032819">
    <property type="entry name" value="TruB_C"/>
</dbReference>
<dbReference type="InterPro" id="IPR020103">
    <property type="entry name" value="PsdUridine_synth_cat_dom_sf"/>
</dbReference>
<dbReference type="Pfam" id="PF09157">
    <property type="entry name" value="TruB-C_2"/>
    <property type="match status" value="1"/>
</dbReference>
<dbReference type="AlphaFoldDB" id="A0AAN1UUP8"/>
<dbReference type="InterPro" id="IPR036974">
    <property type="entry name" value="PUA_sf"/>
</dbReference>
<dbReference type="EMBL" id="CP030139">
    <property type="protein sequence ID" value="AZB72851.1"/>
    <property type="molecule type" value="Genomic_DNA"/>
</dbReference>
<dbReference type="GO" id="GO:0003723">
    <property type="term" value="F:RNA binding"/>
    <property type="evidence" value="ECO:0007669"/>
    <property type="project" value="InterPro"/>
</dbReference>
<evidence type="ECO:0000256" key="1">
    <source>
        <dbReference type="ARBA" id="ARBA00000385"/>
    </source>
</evidence>
<evidence type="ECO:0000256" key="3">
    <source>
        <dbReference type="ARBA" id="ARBA00022694"/>
    </source>
</evidence>
<reference evidence="9 10" key="1">
    <citation type="journal article" date="2018" name="Sci. Rep.">
        <title>Genome Features and Biochemical Characteristics of a Robust, Fast Growing and Naturally Transformable Cyanobacterium Synechococcus elongatus PCC 11801 Isolated from India.</title>
        <authorList>
            <person name="Jaiswal D."/>
            <person name="Sengupta A."/>
            <person name="Sohoni S."/>
            <person name="Sengupta S."/>
            <person name="Phadnavis A.G."/>
            <person name="Pakrasi H.B."/>
            <person name="Wangikar P.P."/>
        </authorList>
    </citation>
    <scope>NUCLEOTIDE SEQUENCE [LARGE SCALE GENOMIC DNA]</scope>
    <source>
        <strain evidence="9 10">PCC 11801</strain>
    </source>
</reference>
<comment type="similarity">
    <text evidence="2 5">Belongs to the pseudouridine synthase TruB family. Type 1 subfamily.</text>
</comment>
<dbReference type="HAMAP" id="MF_01080">
    <property type="entry name" value="TruB_bact"/>
    <property type="match status" value="1"/>
</dbReference>
<dbReference type="NCBIfam" id="TIGR00431">
    <property type="entry name" value="TruB"/>
    <property type="match status" value="1"/>
</dbReference>
<proteinExistence type="inferred from homology"/>
<dbReference type="PANTHER" id="PTHR13767:SF2">
    <property type="entry name" value="PSEUDOURIDYLATE SYNTHASE TRUB1"/>
    <property type="match status" value="1"/>
</dbReference>
<feature type="domain" description="Pseudouridine synthase II N-terminal" evidence="6">
    <location>
        <begin position="25"/>
        <end position="176"/>
    </location>
</feature>
<dbReference type="CDD" id="cd02573">
    <property type="entry name" value="PseudoU_synth_EcTruB"/>
    <property type="match status" value="1"/>
</dbReference>
<dbReference type="GO" id="GO:0031119">
    <property type="term" value="P:tRNA pseudouridine synthesis"/>
    <property type="evidence" value="ECO:0007669"/>
    <property type="project" value="UniProtKB-UniRule"/>
</dbReference>
<evidence type="ECO:0000313" key="10">
    <source>
        <dbReference type="Proteomes" id="UP000267249"/>
    </source>
</evidence>
<keyword evidence="3 5" id="KW-0819">tRNA processing</keyword>
<dbReference type="Proteomes" id="UP000267249">
    <property type="component" value="Chromosome"/>
</dbReference>
<evidence type="ECO:0000256" key="2">
    <source>
        <dbReference type="ARBA" id="ARBA00005642"/>
    </source>
</evidence>
<name>A0AAN1UUP8_SYNEL</name>